<dbReference type="STRING" id="1196031.A361_11340"/>
<dbReference type="PANTHER" id="PTHR12304">
    <property type="entry name" value="INOSINE-URIDINE PREFERRING NUCLEOSIDE HYDROLASE"/>
    <property type="match status" value="1"/>
</dbReference>
<dbReference type="Pfam" id="PF01156">
    <property type="entry name" value="IU_nuc_hydro"/>
    <property type="match status" value="1"/>
</dbReference>
<evidence type="ECO:0000256" key="1">
    <source>
        <dbReference type="ARBA" id="ARBA00022801"/>
    </source>
</evidence>
<evidence type="ECO:0000256" key="2">
    <source>
        <dbReference type="ARBA" id="ARBA00023295"/>
    </source>
</evidence>
<feature type="domain" description="Inosine/uridine-preferring nucleoside hydrolase" evidence="3">
    <location>
        <begin position="9"/>
        <end position="304"/>
    </location>
</feature>
<evidence type="ECO:0000259" key="3">
    <source>
        <dbReference type="Pfam" id="PF01156"/>
    </source>
</evidence>
<dbReference type="GO" id="GO:0005829">
    <property type="term" value="C:cytosol"/>
    <property type="evidence" value="ECO:0007669"/>
    <property type="project" value="TreeGrafter"/>
</dbReference>
<keyword evidence="2" id="KW-0326">Glycosidase</keyword>
<dbReference type="RefSeq" id="WP_019382014.1">
    <property type="nucleotide sequence ID" value="NZ_CP015506.1"/>
</dbReference>
<dbReference type="CDD" id="cd00455">
    <property type="entry name" value="nuc_hydro"/>
    <property type="match status" value="1"/>
</dbReference>
<dbReference type="eggNOG" id="COG1957">
    <property type="taxonomic scope" value="Bacteria"/>
</dbReference>
<gene>
    <name evidence="4" type="ORF">A361_11340</name>
</gene>
<evidence type="ECO:0000313" key="5">
    <source>
        <dbReference type="Proteomes" id="UP000077856"/>
    </source>
</evidence>
<protein>
    <submittedName>
        <fullName evidence="4">Nucleoside hydrolase</fullName>
    </submittedName>
</protein>
<keyword evidence="1 4" id="KW-0378">Hydrolase</keyword>
<dbReference type="InterPro" id="IPR036452">
    <property type="entry name" value="Ribo_hydro-like"/>
</dbReference>
<dbReference type="PANTHER" id="PTHR12304:SF4">
    <property type="entry name" value="URIDINE NUCLEOSIDASE"/>
    <property type="match status" value="1"/>
</dbReference>
<dbReference type="KEGG" id="bon:A361_11340"/>
<dbReference type="InterPro" id="IPR001910">
    <property type="entry name" value="Inosine/uridine_hydrolase_dom"/>
</dbReference>
<dbReference type="Gene3D" id="3.90.245.10">
    <property type="entry name" value="Ribonucleoside hydrolase-like"/>
    <property type="match status" value="1"/>
</dbReference>
<dbReference type="SUPFAM" id="SSF53590">
    <property type="entry name" value="Nucleoside hydrolase"/>
    <property type="match status" value="1"/>
</dbReference>
<reference evidence="4 5" key="1">
    <citation type="submission" date="2016-04" db="EMBL/GenBank/DDBJ databases">
        <title>Complete genome sequence of Bacillus oceanisediminis strain 2691.</title>
        <authorList>
            <person name="Jeong H."/>
            <person name="Kim H.J."/>
            <person name="Lee D.-W."/>
        </authorList>
    </citation>
    <scope>NUCLEOTIDE SEQUENCE [LARGE SCALE GENOMIC DNA]</scope>
    <source>
        <strain evidence="4 5">2691</strain>
    </source>
</reference>
<sequence>MAKRKTKKILLFCDPGIDDSLAIIYTLLDPDLELVGLVTSYGNVTEDQATSNAYYLLDLAGQKNIPIIPGAAQPVQQEKVTYYPDIHGAEGIGPIQPPADMKYQTYPFDTIGILIEKYQKDLIIVDTGRSTSLAIAFILFDEQIKQVGAFYIMGGAFFVPGNVTPLAEANFYGDPTSSNYICKYANNLTITPLNVTEFALLTMETVEYVTNTATNPFTILLKPIFEYYYKAYQKLVPGIKGAPIHDLLTIMIINNPAIAEYIYYDVSVIDGTVEGKGLSYIDIRPGSQKGKTRIAVKLDYDGFINEFVKVMLA</sequence>
<organism evidence="4 5">
    <name type="scientific">Cytobacillus oceanisediminis 2691</name>
    <dbReference type="NCBI Taxonomy" id="1196031"/>
    <lineage>
        <taxon>Bacteria</taxon>
        <taxon>Bacillati</taxon>
        <taxon>Bacillota</taxon>
        <taxon>Bacilli</taxon>
        <taxon>Bacillales</taxon>
        <taxon>Bacillaceae</taxon>
        <taxon>Cytobacillus</taxon>
    </lineage>
</organism>
<dbReference type="InterPro" id="IPR023186">
    <property type="entry name" value="IUNH"/>
</dbReference>
<accession>A0A160MAB9</accession>
<proteinExistence type="predicted"/>
<dbReference type="AlphaFoldDB" id="A0A160MAB9"/>
<evidence type="ECO:0000313" key="4">
    <source>
        <dbReference type="EMBL" id="AND39707.1"/>
    </source>
</evidence>
<dbReference type="GO" id="GO:0006152">
    <property type="term" value="P:purine nucleoside catabolic process"/>
    <property type="evidence" value="ECO:0007669"/>
    <property type="project" value="TreeGrafter"/>
</dbReference>
<name>A0A160MAB9_9BACI</name>
<dbReference type="EMBL" id="CP015506">
    <property type="protein sequence ID" value="AND39707.1"/>
    <property type="molecule type" value="Genomic_DNA"/>
</dbReference>
<dbReference type="GO" id="GO:0008477">
    <property type="term" value="F:purine nucleosidase activity"/>
    <property type="evidence" value="ECO:0007669"/>
    <property type="project" value="TreeGrafter"/>
</dbReference>
<dbReference type="Proteomes" id="UP000077856">
    <property type="component" value="Chromosome"/>
</dbReference>